<dbReference type="AlphaFoldDB" id="A0A9N9KC63"/>
<dbReference type="OrthoDB" id="2425851at2759"/>
<evidence type="ECO:0000313" key="1">
    <source>
        <dbReference type="EMBL" id="CAG8821472.1"/>
    </source>
</evidence>
<reference evidence="1" key="1">
    <citation type="submission" date="2021-06" db="EMBL/GenBank/DDBJ databases">
        <authorList>
            <person name="Kallberg Y."/>
            <person name="Tangrot J."/>
            <person name="Rosling A."/>
        </authorList>
    </citation>
    <scope>NUCLEOTIDE SEQUENCE</scope>
    <source>
        <strain evidence="1">IN212</strain>
    </source>
</reference>
<evidence type="ECO:0000313" key="2">
    <source>
        <dbReference type="Proteomes" id="UP000789396"/>
    </source>
</evidence>
<name>A0A9N9KC63_9GLOM</name>
<comment type="caution">
    <text evidence="1">The sequence shown here is derived from an EMBL/GenBank/DDBJ whole genome shotgun (WGS) entry which is preliminary data.</text>
</comment>
<feature type="non-terminal residue" evidence="1">
    <location>
        <position position="100"/>
    </location>
</feature>
<protein>
    <submittedName>
        <fullName evidence="1">15786_t:CDS:1</fullName>
    </submittedName>
</protein>
<dbReference type="EMBL" id="CAJVPZ010100604">
    <property type="protein sequence ID" value="CAG8821472.1"/>
    <property type="molecule type" value="Genomic_DNA"/>
</dbReference>
<gene>
    <name evidence="1" type="ORF">RFULGI_LOCUS19688</name>
</gene>
<accession>A0A9N9KC63</accession>
<proteinExistence type="predicted"/>
<sequence length="100" mass="11902">IQHFHYGSELPKIFASSTRLERSQNGELWLGETTFLVDSYNIIGSTTVWFQDTPEPTEYYQFYVKEILYSYEGRWKIRDIKLQHRHPIEYTQIPASAPQD</sequence>
<dbReference type="Proteomes" id="UP000789396">
    <property type="component" value="Unassembled WGS sequence"/>
</dbReference>
<feature type="non-terminal residue" evidence="1">
    <location>
        <position position="1"/>
    </location>
</feature>
<organism evidence="1 2">
    <name type="scientific">Racocetra fulgida</name>
    <dbReference type="NCBI Taxonomy" id="60492"/>
    <lineage>
        <taxon>Eukaryota</taxon>
        <taxon>Fungi</taxon>
        <taxon>Fungi incertae sedis</taxon>
        <taxon>Mucoromycota</taxon>
        <taxon>Glomeromycotina</taxon>
        <taxon>Glomeromycetes</taxon>
        <taxon>Diversisporales</taxon>
        <taxon>Gigasporaceae</taxon>
        <taxon>Racocetra</taxon>
    </lineage>
</organism>
<keyword evidence="2" id="KW-1185">Reference proteome</keyword>